<name>U9T153_RHIID</name>
<dbReference type="AlphaFoldDB" id="U9T153"/>
<evidence type="ECO:0000313" key="2">
    <source>
        <dbReference type="EMBL" id="ESA00028.1"/>
    </source>
</evidence>
<keyword evidence="1" id="KW-1133">Transmembrane helix</keyword>
<protein>
    <submittedName>
        <fullName evidence="2">Uncharacterized protein</fullName>
    </submittedName>
</protein>
<accession>U9T153</accession>
<proteinExistence type="predicted"/>
<keyword evidence="1" id="KW-0812">Transmembrane</keyword>
<organism evidence="2">
    <name type="scientific">Rhizophagus irregularis (strain DAOM 181602 / DAOM 197198 / MUCL 43194)</name>
    <name type="common">Arbuscular mycorrhizal fungus</name>
    <name type="synonym">Glomus intraradices</name>
    <dbReference type="NCBI Taxonomy" id="747089"/>
    <lineage>
        <taxon>Eukaryota</taxon>
        <taxon>Fungi</taxon>
        <taxon>Fungi incertae sedis</taxon>
        <taxon>Mucoromycota</taxon>
        <taxon>Glomeromycotina</taxon>
        <taxon>Glomeromycetes</taxon>
        <taxon>Glomerales</taxon>
        <taxon>Glomeraceae</taxon>
        <taxon>Rhizophagus</taxon>
    </lineage>
</organism>
<dbReference type="HOGENOM" id="CLU_1305427_0_0_1"/>
<reference evidence="2" key="1">
    <citation type="submission" date="2013-07" db="EMBL/GenBank/DDBJ databases">
        <title>The genome of an arbuscular mycorrhizal fungus provides insights into the evolution of the oldest plant symbiosis.</title>
        <authorList>
            <consortium name="DOE Joint Genome Institute"/>
            <person name="Tisserant E."/>
            <person name="Malbreil M."/>
            <person name="Kuo A."/>
            <person name="Kohler A."/>
            <person name="Symeonidi A."/>
            <person name="Balestrini R."/>
            <person name="Charron P."/>
            <person name="Duensing N."/>
            <person name="Frei-dit-Frey N."/>
            <person name="Gianinazzi-Pearson V."/>
            <person name="Gilbert B."/>
            <person name="Handa Y."/>
            <person name="Hijri M."/>
            <person name="Kaul R."/>
            <person name="Kawaguchi M."/>
            <person name="Krajinski F."/>
            <person name="Lammers P."/>
            <person name="Lapierre D."/>
            <person name="Masclaux F.G."/>
            <person name="Murat C."/>
            <person name="Morin E."/>
            <person name="Ndikumana S."/>
            <person name="Pagni M."/>
            <person name="Petitpierre D."/>
            <person name="Requena N."/>
            <person name="Rosikiewicz P."/>
            <person name="Riley R."/>
            <person name="Saito K."/>
            <person name="San Clemente H."/>
            <person name="Shapiro H."/>
            <person name="van Tuinen D."/>
            <person name="Becard G."/>
            <person name="Bonfante P."/>
            <person name="Paszkowski U."/>
            <person name="Shachar-Hill Y."/>
            <person name="Young J.P."/>
            <person name="Sanders I.R."/>
            <person name="Henrissat B."/>
            <person name="Rensing S.A."/>
            <person name="Grigoriev I.V."/>
            <person name="Corradi N."/>
            <person name="Roux C."/>
            <person name="Martin F."/>
        </authorList>
    </citation>
    <scope>NUCLEOTIDE SEQUENCE</scope>
    <source>
        <strain evidence="2">DAOM 197198</strain>
    </source>
</reference>
<keyword evidence="1" id="KW-0472">Membrane</keyword>
<dbReference type="EMBL" id="KI297515">
    <property type="protein sequence ID" value="ESA00028.1"/>
    <property type="molecule type" value="Genomic_DNA"/>
</dbReference>
<gene>
    <name evidence="2" type="ORF">GLOINDRAFT_8921</name>
</gene>
<evidence type="ECO:0000256" key="1">
    <source>
        <dbReference type="SAM" id="Phobius"/>
    </source>
</evidence>
<feature type="transmembrane region" description="Helical" evidence="1">
    <location>
        <begin position="49"/>
        <end position="69"/>
    </location>
</feature>
<sequence>MGDTIISVTEARREDLNQGIAQSTVQAHASMQCNRKKKRTYDDADLYEGVMYCIVSTVVLEMGMIMVMVNYPSLFRDDLVGSIKKQIRWVFDQQKSSLVDGKRVIEKDAKRDVENTELKSRIGELEASLAILEQGVTEVNGQPQNDKEVIADFRGIDNYNFVSAQPWSSPCPICDGKHGNYGLHGEWYKNGTEYCLTCNTSSNKLKFEIVA</sequence>
<dbReference type="VEuPathDB" id="FungiDB:RhiirFUN_009691"/>